<reference evidence="1 2" key="1">
    <citation type="journal article" date="2023" name="Science">
        <title>Complex scaffold remodeling in plant triterpene biosynthesis.</title>
        <authorList>
            <person name="De La Pena R."/>
            <person name="Hodgson H."/>
            <person name="Liu J.C."/>
            <person name="Stephenson M.J."/>
            <person name="Martin A.C."/>
            <person name="Owen C."/>
            <person name="Harkess A."/>
            <person name="Leebens-Mack J."/>
            <person name="Jimenez L.E."/>
            <person name="Osbourn A."/>
            <person name="Sattely E.S."/>
        </authorList>
    </citation>
    <scope>NUCLEOTIDE SEQUENCE [LARGE SCALE GENOMIC DNA]</scope>
    <source>
        <strain evidence="2">cv. JPN11</strain>
        <tissue evidence="1">Leaf</tissue>
    </source>
</reference>
<evidence type="ECO:0000313" key="2">
    <source>
        <dbReference type="Proteomes" id="UP001164539"/>
    </source>
</evidence>
<comment type="caution">
    <text evidence="1">The sequence shown here is derived from an EMBL/GenBank/DDBJ whole genome shotgun (WGS) entry which is preliminary data.</text>
</comment>
<gene>
    <name evidence="1" type="ORF">OWV82_001684</name>
</gene>
<dbReference type="Proteomes" id="UP001164539">
    <property type="component" value="Chromosome 1"/>
</dbReference>
<sequence>MPGDISVLLNEDLLQNVLSRLPAISFASAACVNKSWNKVCNRILSRPKLASALSLSHPVDVAVSEVLNEVLSEPIRPHFAIAFVGLQFNLALAHHLITRRLGSRTPIITNASAGIIGVDARTNELNEVKWKVLDEIGPGNYEPINFHSDDVDRCGIVLVVGFVPGLKVDTIPLLRPKMGPNMAMVDKFMMDIRRYTASVSGCTSPDAIILVGDRYFDLKPVLAEMDYGLPEETVFVGDARGCFFFKSGDNSQNYYRNFYFFDAVALVFARDEDKSDVTGEIQFNVTMSTGVLPFGPKLKAVSVKVNNANCSRFTAKMEGQHEVLDSEGLLEDIKDQIEDEHPCLYIGVTHRRECSIGSHLSGPKSNVTLYEVLGGEKDHFVINGVGLKPGDTFVFYHSDSDTASCSCDHVFEDLKILKRSSSSSSSSSSCRRNNKEVFGGLIFSCFSRKGILFGHDEDYVESVPFYKNFPGIPLAGVFCSGEIGRGGRFTSKIIEEEEEEEGDDNDDDDDEDEDGSILGQCFLHYYSTVYLVMSYTPPPPQP</sequence>
<proteinExistence type="predicted"/>
<evidence type="ECO:0000313" key="1">
    <source>
        <dbReference type="EMBL" id="KAJ4728805.1"/>
    </source>
</evidence>
<dbReference type="EMBL" id="CM051394">
    <property type="protein sequence ID" value="KAJ4728805.1"/>
    <property type="molecule type" value="Genomic_DNA"/>
</dbReference>
<keyword evidence="2" id="KW-1185">Reference proteome</keyword>
<protein>
    <submittedName>
        <fullName evidence="1">F-box/LRR-repeat protein</fullName>
    </submittedName>
</protein>
<accession>A0ACC1Z1U3</accession>
<name>A0ACC1Z1U3_MELAZ</name>
<organism evidence="1 2">
    <name type="scientific">Melia azedarach</name>
    <name type="common">Chinaberry tree</name>
    <dbReference type="NCBI Taxonomy" id="155640"/>
    <lineage>
        <taxon>Eukaryota</taxon>
        <taxon>Viridiplantae</taxon>
        <taxon>Streptophyta</taxon>
        <taxon>Embryophyta</taxon>
        <taxon>Tracheophyta</taxon>
        <taxon>Spermatophyta</taxon>
        <taxon>Magnoliopsida</taxon>
        <taxon>eudicotyledons</taxon>
        <taxon>Gunneridae</taxon>
        <taxon>Pentapetalae</taxon>
        <taxon>rosids</taxon>
        <taxon>malvids</taxon>
        <taxon>Sapindales</taxon>
        <taxon>Meliaceae</taxon>
        <taxon>Melia</taxon>
    </lineage>
</organism>